<evidence type="ECO:0000313" key="4">
    <source>
        <dbReference type="Proteomes" id="UP000826271"/>
    </source>
</evidence>
<sequence length="506" mass="55407">MTLTIPGGQEVKLSFSYEKLPNFCYLCGVIGHIEDRCEIRYNQSFVHPGDHTPFGPWLRASNRHANPSGSLHFCFGEPQPAIDSSHSEGHSSSWKTPVGNQTNIQSCSSSPLYRPPHIRRNSVDHDVSIPSRAPENLRGSRSRCRLRLVDESDDDLAGENLNLLGQATSSPLGTIVSNSLPVNPPPGSNLSLHAKSNSTTNSASISPQLPNPVSSSRLIEISSPIVISQHKCDRAYPALSDNISCMPPHSLPMQPTSPMHSPTPSVQNILHINPPPSPMLINIPLQISLTPPKVPKSLSVNHKIRKNKHQKISPPFIINNQTLRLTDIPVSEFAQNSYPETILRIYTKGHQHPTKTMALKIMLIFIFVSIMAISIAEAQNTLGRIHVNGTLYCTANGSPRSKGKRTPFFPNATLQVACSTDVIANAPVNATTNSKGVYLVVLIPRSNATISSIRSSCRLFVLTPPHNCNRKLPSNRLVSDLYYVTTVPTGSWYVTYMVASIFDPLA</sequence>
<proteinExistence type="predicted"/>
<evidence type="ECO:0000313" key="3">
    <source>
        <dbReference type="EMBL" id="KAG8371147.1"/>
    </source>
</evidence>
<dbReference type="AlphaFoldDB" id="A0AAV6WU57"/>
<evidence type="ECO:0000256" key="1">
    <source>
        <dbReference type="SAM" id="MobiDB-lite"/>
    </source>
</evidence>
<organism evidence="3 4">
    <name type="scientific">Buddleja alternifolia</name>
    <dbReference type="NCBI Taxonomy" id="168488"/>
    <lineage>
        <taxon>Eukaryota</taxon>
        <taxon>Viridiplantae</taxon>
        <taxon>Streptophyta</taxon>
        <taxon>Embryophyta</taxon>
        <taxon>Tracheophyta</taxon>
        <taxon>Spermatophyta</taxon>
        <taxon>Magnoliopsida</taxon>
        <taxon>eudicotyledons</taxon>
        <taxon>Gunneridae</taxon>
        <taxon>Pentapetalae</taxon>
        <taxon>asterids</taxon>
        <taxon>lamiids</taxon>
        <taxon>Lamiales</taxon>
        <taxon>Scrophulariaceae</taxon>
        <taxon>Buddlejeae</taxon>
        <taxon>Buddleja</taxon>
    </lineage>
</organism>
<feature type="region of interest" description="Disordered" evidence="1">
    <location>
        <begin position="179"/>
        <end position="212"/>
    </location>
</feature>
<feature type="domain" description="Zinc knuckle CX2CX4HX4C" evidence="2">
    <location>
        <begin position="5"/>
        <end position="38"/>
    </location>
</feature>
<reference evidence="3" key="1">
    <citation type="submission" date="2019-10" db="EMBL/GenBank/DDBJ databases">
        <authorList>
            <person name="Zhang R."/>
            <person name="Pan Y."/>
            <person name="Wang J."/>
            <person name="Ma R."/>
            <person name="Yu S."/>
        </authorList>
    </citation>
    <scope>NUCLEOTIDE SEQUENCE</scope>
    <source>
        <strain evidence="3">LA-IB0</strain>
        <tissue evidence="3">Leaf</tissue>
    </source>
</reference>
<name>A0AAV6WU57_9LAMI</name>
<dbReference type="InterPro" id="IPR025836">
    <property type="entry name" value="Zn_knuckle_CX2CX4HX4C"/>
</dbReference>
<evidence type="ECO:0000259" key="2">
    <source>
        <dbReference type="Pfam" id="PF14392"/>
    </source>
</evidence>
<dbReference type="Pfam" id="PF14392">
    <property type="entry name" value="zf-CCHC_4"/>
    <property type="match status" value="1"/>
</dbReference>
<dbReference type="Proteomes" id="UP000826271">
    <property type="component" value="Unassembled WGS sequence"/>
</dbReference>
<accession>A0AAV6WU57</accession>
<keyword evidence="4" id="KW-1185">Reference proteome</keyword>
<dbReference type="PANTHER" id="PTHR34458:SF5">
    <property type="entry name" value="POLLEN OLE E 1 ALLERGEN AND EXTENSIN FAMILY PROTEIN"/>
    <property type="match status" value="1"/>
</dbReference>
<dbReference type="PANTHER" id="PTHR34458">
    <property type="entry name" value="POLLEN OLE E 1 ALLERGEN AND EXTENSIN FAMILY PROTEIN-RELATED"/>
    <property type="match status" value="1"/>
</dbReference>
<gene>
    <name evidence="3" type="ORF">BUALT_Bualt13G0056500</name>
</gene>
<dbReference type="EMBL" id="WHWC01000013">
    <property type="protein sequence ID" value="KAG8371147.1"/>
    <property type="molecule type" value="Genomic_DNA"/>
</dbReference>
<dbReference type="InterPro" id="IPR040404">
    <property type="entry name" value="Phylloplanin-like"/>
</dbReference>
<feature type="region of interest" description="Disordered" evidence="1">
    <location>
        <begin position="119"/>
        <end position="140"/>
    </location>
</feature>
<comment type="caution">
    <text evidence="3">The sequence shown here is derived from an EMBL/GenBank/DDBJ whole genome shotgun (WGS) entry which is preliminary data.</text>
</comment>
<protein>
    <recommendedName>
        <fullName evidence="2">Zinc knuckle CX2CX4HX4C domain-containing protein</fullName>
    </recommendedName>
</protein>
<feature type="compositionally biased region" description="Polar residues" evidence="1">
    <location>
        <begin position="188"/>
        <end position="212"/>
    </location>
</feature>